<protein>
    <submittedName>
        <fullName evidence="1">Uncharacterized protein</fullName>
    </submittedName>
</protein>
<keyword evidence="2" id="KW-1185">Reference proteome</keyword>
<dbReference type="Proteomes" id="UP001164250">
    <property type="component" value="Chromosome 2"/>
</dbReference>
<gene>
    <name evidence="1" type="ORF">Patl1_19645</name>
</gene>
<proteinExistence type="predicted"/>
<sequence>MAAQKEREVQKNYWIEHSADLTVEAMMLDSKESDLDKEERPEVLSLLPSYERKSVLELGAGIGRFTRELAQQAGQLIALDFIDNVIKKNEEVNGHYKNVKFMCADVTSPDLKIADESVDLIFSNWLLMYLSDNHVEKVAERMVKWLKVGGYIFFREYCFHLSRDSKRKHNPTHYREPRFYTKVFRQCHIVDGSGNSFELSLVGCKCIGAYVRNKKNQNQA</sequence>
<dbReference type="EMBL" id="CM047898">
    <property type="protein sequence ID" value="KAJ0104605.1"/>
    <property type="molecule type" value="Genomic_DNA"/>
</dbReference>
<organism evidence="1 2">
    <name type="scientific">Pistacia atlantica</name>
    <dbReference type="NCBI Taxonomy" id="434234"/>
    <lineage>
        <taxon>Eukaryota</taxon>
        <taxon>Viridiplantae</taxon>
        <taxon>Streptophyta</taxon>
        <taxon>Embryophyta</taxon>
        <taxon>Tracheophyta</taxon>
        <taxon>Spermatophyta</taxon>
        <taxon>Magnoliopsida</taxon>
        <taxon>eudicotyledons</taxon>
        <taxon>Gunneridae</taxon>
        <taxon>Pentapetalae</taxon>
        <taxon>rosids</taxon>
        <taxon>malvids</taxon>
        <taxon>Sapindales</taxon>
        <taxon>Anacardiaceae</taxon>
        <taxon>Pistacia</taxon>
    </lineage>
</organism>
<comment type="caution">
    <text evidence="1">The sequence shown here is derived from an EMBL/GenBank/DDBJ whole genome shotgun (WGS) entry which is preliminary data.</text>
</comment>
<evidence type="ECO:0000313" key="1">
    <source>
        <dbReference type="EMBL" id="KAJ0104605.1"/>
    </source>
</evidence>
<evidence type="ECO:0000313" key="2">
    <source>
        <dbReference type="Proteomes" id="UP001164250"/>
    </source>
</evidence>
<accession>A0ACC1BXH2</accession>
<reference evidence="2" key="1">
    <citation type="journal article" date="2023" name="G3 (Bethesda)">
        <title>Genome assembly and association tests identify interacting loci associated with vigor, precocity, and sex in interspecific pistachio rootstocks.</title>
        <authorList>
            <person name="Palmer W."/>
            <person name="Jacygrad E."/>
            <person name="Sagayaradj S."/>
            <person name="Cavanaugh K."/>
            <person name="Han R."/>
            <person name="Bertier L."/>
            <person name="Beede B."/>
            <person name="Kafkas S."/>
            <person name="Golino D."/>
            <person name="Preece J."/>
            <person name="Michelmore R."/>
        </authorList>
    </citation>
    <scope>NUCLEOTIDE SEQUENCE [LARGE SCALE GENOMIC DNA]</scope>
</reference>
<name>A0ACC1BXH2_9ROSI</name>